<dbReference type="Pfam" id="PF00144">
    <property type="entry name" value="Beta-lactamase"/>
    <property type="match status" value="1"/>
</dbReference>
<dbReference type="PANTHER" id="PTHR43283">
    <property type="entry name" value="BETA-LACTAMASE-RELATED"/>
    <property type="match status" value="1"/>
</dbReference>
<reference evidence="2 3" key="1">
    <citation type="submission" date="2018-05" db="EMBL/GenBank/DDBJ databases">
        <title>Genomic Encyclopedia of Type Strains, Phase IV (KMG-IV): sequencing the most valuable type-strain genomes for metagenomic binning, comparative biology and taxonomic classification.</title>
        <authorList>
            <person name="Goeker M."/>
        </authorList>
    </citation>
    <scope>NUCLEOTIDE SEQUENCE [LARGE SCALE GENOMIC DNA]</scope>
    <source>
        <strain evidence="2 3">JC118</strain>
    </source>
</reference>
<dbReference type="InterPro" id="IPR050789">
    <property type="entry name" value="Diverse_Enzym_Activities"/>
</dbReference>
<dbReference type="InterPro" id="IPR012338">
    <property type="entry name" value="Beta-lactam/transpept-like"/>
</dbReference>
<name>A0A318KL25_9FIRM</name>
<dbReference type="AlphaFoldDB" id="A0A318KL25"/>
<accession>A0A318KL25</accession>
<gene>
    <name evidence="2" type="ORF">DES51_10897</name>
</gene>
<protein>
    <submittedName>
        <fullName evidence="2">CubicO group peptidase (Beta-lactamase class C family)</fullName>
    </submittedName>
</protein>
<dbReference type="OrthoDB" id="9773047at2"/>
<proteinExistence type="predicted"/>
<evidence type="ECO:0000313" key="2">
    <source>
        <dbReference type="EMBL" id="PXX78170.1"/>
    </source>
</evidence>
<evidence type="ECO:0000259" key="1">
    <source>
        <dbReference type="Pfam" id="PF00144"/>
    </source>
</evidence>
<dbReference type="SUPFAM" id="SSF56601">
    <property type="entry name" value="beta-lactamase/transpeptidase-like"/>
    <property type="match status" value="1"/>
</dbReference>
<evidence type="ECO:0000313" key="3">
    <source>
        <dbReference type="Proteomes" id="UP000247612"/>
    </source>
</evidence>
<dbReference type="Gene3D" id="3.40.710.10">
    <property type="entry name" value="DD-peptidase/beta-lactamase superfamily"/>
    <property type="match status" value="1"/>
</dbReference>
<dbReference type="RefSeq" id="WP_022936805.1">
    <property type="nucleotide sequence ID" value="NZ_CABKRQ010000001.1"/>
</dbReference>
<comment type="caution">
    <text evidence="2">The sequence shown here is derived from an EMBL/GenBank/DDBJ whole genome shotgun (WGS) entry which is preliminary data.</text>
</comment>
<dbReference type="EMBL" id="QJKH01000008">
    <property type="protein sequence ID" value="PXX78170.1"/>
    <property type="molecule type" value="Genomic_DNA"/>
</dbReference>
<dbReference type="InterPro" id="IPR001466">
    <property type="entry name" value="Beta-lactam-related"/>
</dbReference>
<keyword evidence="3" id="KW-1185">Reference proteome</keyword>
<dbReference type="STRING" id="1034346.GCA_000313565_00501"/>
<feature type="domain" description="Beta-lactamase-related" evidence="1">
    <location>
        <begin position="36"/>
        <end position="298"/>
    </location>
</feature>
<dbReference type="Proteomes" id="UP000247612">
    <property type="component" value="Unassembled WGS sequence"/>
</dbReference>
<organism evidence="2 3">
    <name type="scientific">Dielma fastidiosa</name>
    <dbReference type="NCBI Taxonomy" id="1034346"/>
    <lineage>
        <taxon>Bacteria</taxon>
        <taxon>Bacillati</taxon>
        <taxon>Bacillota</taxon>
        <taxon>Erysipelotrichia</taxon>
        <taxon>Erysipelotrichales</taxon>
        <taxon>Erysipelotrichaceae</taxon>
        <taxon>Dielma</taxon>
    </lineage>
</organism>
<sequence>MNNLEKSNCLKEHLAPDSVLTFIKNIEEIIEPHGIVMIKNGKIILDAKWEPYSTARPHAVNSVTKTFIGIAIGLLYDKGLIRLEDKVISFFPEVKIDLHNTQVREMTIKNVLTMSMGQITTPILDADRSWVSALLNNPVTYTPGSMFHYDSLASYLLSAIYTKVKGESVAAGLQRELFMPLGIENAYFFDNKEGITIGGLGLFIPTIGLAKTGYMLMNHGVYAGHRILSEEWCQMQLAKQIDNAAAFAPSKHESRQGYGFQCWHCVNGGVRMSGLWGQMCLMMPEYNFVMAINARGSSSQPVLDIFNKTILPALQDGDIEGSQCELDNYLSTRKVTINNNDFTSYMKDIINNKEVTVSADDIYDVSRFKLTFENDLLLFEVERKNKTYSCIYQQNCLRKGKSNIVDLFPPYYDSLAKSKNELLNYHEPVCFAQYIWEDEGTLLLTALFDNEATHFIIRIHFDYEYAAFEWQPLSCFTKYEQVIVHGRYV</sequence>
<dbReference type="PANTHER" id="PTHR43283:SF7">
    <property type="entry name" value="BETA-LACTAMASE-RELATED DOMAIN-CONTAINING PROTEIN"/>
    <property type="match status" value="1"/>
</dbReference>